<keyword evidence="6 11" id="KW-0067">ATP-binding</keyword>
<dbReference type="Proteomes" id="UP000033514">
    <property type="component" value="Unassembled WGS sequence"/>
</dbReference>
<keyword evidence="9 11" id="KW-0406">Ion transport</keyword>
<keyword evidence="2 11" id="KW-1003">Cell membrane</keyword>
<dbReference type="GO" id="GO:0008556">
    <property type="term" value="F:P-type potassium transmembrane transporter activity"/>
    <property type="evidence" value="ECO:0007669"/>
    <property type="project" value="InterPro"/>
</dbReference>
<evidence type="ECO:0000256" key="4">
    <source>
        <dbReference type="ARBA" id="ARBA00022692"/>
    </source>
</evidence>
<comment type="caution">
    <text evidence="12">The sequence shown here is derived from an EMBL/GenBank/DDBJ whole genome shotgun (WGS) entry which is preliminary data.</text>
</comment>
<accession>A0A0F5L0U1</accession>
<dbReference type="PIRSF" id="PIRSF001296">
    <property type="entry name" value="K_ATPase_KdpC"/>
    <property type="match status" value="1"/>
</dbReference>
<comment type="subunit">
    <text evidence="11">The system is composed of three essential subunits: KdpA, KdpB and KdpC.</text>
</comment>
<keyword evidence="7 11" id="KW-0630">Potassium</keyword>
<evidence type="ECO:0000256" key="2">
    <source>
        <dbReference type="ARBA" id="ARBA00022475"/>
    </source>
</evidence>
<name>A0A0F5L0U1_9HYPH</name>
<keyword evidence="10 11" id="KW-0472">Membrane</keyword>
<evidence type="ECO:0000256" key="10">
    <source>
        <dbReference type="ARBA" id="ARBA00023136"/>
    </source>
</evidence>
<dbReference type="GO" id="GO:0005886">
    <property type="term" value="C:plasma membrane"/>
    <property type="evidence" value="ECO:0007669"/>
    <property type="project" value="UniProtKB-SubCell"/>
</dbReference>
<evidence type="ECO:0000256" key="1">
    <source>
        <dbReference type="ARBA" id="ARBA00022448"/>
    </source>
</evidence>
<organism evidence="12 13">
    <name type="scientific">Devosia soli</name>
    <dbReference type="NCBI Taxonomy" id="361041"/>
    <lineage>
        <taxon>Bacteria</taxon>
        <taxon>Pseudomonadati</taxon>
        <taxon>Pseudomonadota</taxon>
        <taxon>Alphaproteobacteria</taxon>
        <taxon>Hyphomicrobiales</taxon>
        <taxon>Devosiaceae</taxon>
        <taxon>Devosia</taxon>
    </lineage>
</organism>
<dbReference type="STRING" id="361041.VW35_18795"/>
<dbReference type="OrthoDB" id="9788285at2"/>
<dbReference type="HAMAP" id="MF_00276">
    <property type="entry name" value="KdpC"/>
    <property type="match status" value="1"/>
</dbReference>
<keyword evidence="1 11" id="KW-0813">Transport</keyword>
<evidence type="ECO:0000256" key="3">
    <source>
        <dbReference type="ARBA" id="ARBA00022538"/>
    </source>
</evidence>
<dbReference type="PANTHER" id="PTHR30042:SF2">
    <property type="entry name" value="POTASSIUM-TRANSPORTING ATPASE KDPC SUBUNIT"/>
    <property type="match status" value="1"/>
</dbReference>
<keyword evidence="8 11" id="KW-1133">Transmembrane helix</keyword>
<keyword evidence="3 11" id="KW-0633">Potassium transport</keyword>
<evidence type="ECO:0000256" key="6">
    <source>
        <dbReference type="ARBA" id="ARBA00022840"/>
    </source>
</evidence>
<reference evidence="12 13" key="1">
    <citation type="submission" date="2015-03" db="EMBL/GenBank/DDBJ databases">
        <authorList>
            <person name="Hassan Y.I."/>
            <person name="Lepp D."/>
            <person name="Zhou T."/>
        </authorList>
    </citation>
    <scope>NUCLEOTIDE SEQUENCE [LARGE SCALE GENOMIC DNA]</scope>
    <source>
        <strain evidence="12 13">GH2-10</strain>
    </source>
</reference>
<evidence type="ECO:0000313" key="13">
    <source>
        <dbReference type="Proteomes" id="UP000033514"/>
    </source>
</evidence>
<keyword evidence="4 11" id="KW-0812">Transmembrane</keyword>
<evidence type="ECO:0000256" key="11">
    <source>
        <dbReference type="HAMAP-Rule" id="MF_00276"/>
    </source>
</evidence>
<evidence type="ECO:0000256" key="8">
    <source>
        <dbReference type="ARBA" id="ARBA00022989"/>
    </source>
</evidence>
<sequence>MLNQVRPAVVSMLLFTLLLGGAYPAVVTLAGGAMFPAQAEGSFVRNDQGVVVGSSLIGQATTSPQYLWPRPSAAGDGYNAAGSSGSNLGPLNPALAERGAADAAAVRAYAPPGAAIPADAVTTSGSGLDPDISPEFADLQVERIATARGIDPALVREAIAAHTQGRLLGFIGQPRVNVLMTNLALDRDHPLTAATR</sequence>
<proteinExistence type="inferred from homology"/>
<dbReference type="NCBIfam" id="TIGR00681">
    <property type="entry name" value="kdpC"/>
    <property type="match status" value="1"/>
</dbReference>
<protein>
    <recommendedName>
        <fullName evidence="11">Potassium-transporting ATPase KdpC subunit</fullName>
    </recommendedName>
    <alternativeName>
        <fullName evidence="11">ATP phosphohydrolase [potassium-transporting] C chain</fullName>
    </alternativeName>
    <alternativeName>
        <fullName evidence="11">Potassium-binding and translocating subunit C</fullName>
    </alternativeName>
    <alternativeName>
        <fullName evidence="11">Potassium-translocating ATPase C chain</fullName>
    </alternativeName>
</protein>
<comment type="subcellular location">
    <subcellularLocation>
        <location evidence="11">Cell membrane</location>
        <topology evidence="11">Single-pass membrane protein</topology>
    </subcellularLocation>
</comment>
<dbReference type="Pfam" id="PF02669">
    <property type="entry name" value="KdpC"/>
    <property type="match status" value="1"/>
</dbReference>
<comment type="similarity">
    <text evidence="11">Belongs to the KdpC family.</text>
</comment>
<gene>
    <name evidence="11" type="primary">kdpC</name>
    <name evidence="12" type="ORF">VW35_18795</name>
</gene>
<dbReference type="NCBIfam" id="NF001454">
    <property type="entry name" value="PRK00315.1"/>
    <property type="match status" value="1"/>
</dbReference>
<dbReference type="PATRIC" id="fig|361041.3.peg.3172"/>
<evidence type="ECO:0000256" key="9">
    <source>
        <dbReference type="ARBA" id="ARBA00023065"/>
    </source>
</evidence>
<dbReference type="InterPro" id="IPR003820">
    <property type="entry name" value="KdpC"/>
</dbReference>
<keyword evidence="13" id="KW-1185">Reference proteome</keyword>
<keyword evidence="5 11" id="KW-0547">Nucleotide-binding</keyword>
<evidence type="ECO:0000256" key="5">
    <source>
        <dbReference type="ARBA" id="ARBA00022741"/>
    </source>
</evidence>
<dbReference type="AlphaFoldDB" id="A0A0F5L0U1"/>
<dbReference type="PANTHER" id="PTHR30042">
    <property type="entry name" value="POTASSIUM-TRANSPORTING ATPASE C CHAIN"/>
    <property type="match status" value="1"/>
</dbReference>
<dbReference type="GO" id="GO:0005524">
    <property type="term" value="F:ATP binding"/>
    <property type="evidence" value="ECO:0007669"/>
    <property type="project" value="UniProtKB-UniRule"/>
</dbReference>
<evidence type="ECO:0000256" key="7">
    <source>
        <dbReference type="ARBA" id="ARBA00022958"/>
    </source>
</evidence>
<evidence type="ECO:0000313" key="12">
    <source>
        <dbReference type="EMBL" id="KKB75819.1"/>
    </source>
</evidence>
<dbReference type="EMBL" id="LAJG01000048">
    <property type="protein sequence ID" value="KKB75819.1"/>
    <property type="molecule type" value="Genomic_DNA"/>
</dbReference>
<dbReference type="RefSeq" id="WP_046144891.1">
    <property type="nucleotide sequence ID" value="NZ_LAJG01000048.1"/>
</dbReference>
<comment type="function">
    <text evidence="11">Part of the high-affinity ATP-driven potassium transport (or Kdp) system, which catalyzes the hydrolysis of ATP coupled with the electrogenic transport of potassium into the cytoplasm. This subunit acts as a catalytic chaperone that increases the ATP-binding affinity of the ATP-hydrolyzing subunit KdpB by the formation of a transient KdpB/KdpC/ATP ternary complex.</text>
</comment>